<dbReference type="Gene3D" id="3.30.420.40">
    <property type="match status" value="1"/>
</dbReference>
<dbReference type="SUPFAM" id="SSF53067">
    <property type="entry name" value="Actin-like ATPase domain"/>
    <property type="match status" value="1"/>
</dbReference>
<dbReference type="PANTHER" id="PTHR43435">
    <property type="entry name" value="RIBULOKINASE"/>
    <property type="match status" value="1"/>
</dbReference>
<dbReference type="InterPro" id="IPR018484">
    <property type="entry name" value="FGGY_N"/>
</dbReference>
<evidence type="ECO:0000313" key="4">
    <source>
        <dbReference type="EMBL" id="MDL5057824.1"/>
    </source>
</evidence>
<feature type="domain" description="Carbohydrate kinase FGGY N-terminal" evidence="3">
    <location>
        <begin position="3"/>
        <end position="284"/>
    </location>
</feature>
<dbReference type="Pfam" id="PF00370">
    <property type="entry name" value="FGGY_N"/>
    <property type="match status" value="1"/>
</dbReference>
<dbReference type="InterPro" id="IPR043129">
    <property type="entry name" value="ATPase_NBD"/>
</dbReference>
<protein>
    <submittedName>
        <fullName evidence="4">FGGY family carbohydrate kinase</fullName>
    </submittedName>
</protein>
<evidence type="ECO:0000256" key="2">
    <source>
        <dbReference type="ARBA" id="ARBA00022777"/>
    </source>
</evidence>
<keyword evidence="1" id="KW-0808">Transferase</keyword>
<evidence type="ECO:0000256" key="1">
    <source>
        <dbReference type="ARBA" id="ARBA00022679"/>
    </source>
</evidence>
<keyword evidence="2 4" id="KW-0418">Kinase</keyword>
<dbReference type="GO" id="GO:0016301">
    <property type="term" value="F:kinase activity"/>
    <property type="evidence" value="ECO:0007669"/>
    <property type="project" value="UniProtKB-KW"/>
</dbReference>
<evidence type="ECO:0000259" key="3">
    <source>
        <dbReference type="Pfam" id="PF00370"/>
    </source>
</evidence>
<organism evidence="4 5">
    <name type="scientific">Geitlerinema calcuttense NRMC-F 0142</name>
    <dbReference type="NCBI Taxonomy" id="2922238"/>
    <lineage>
        <taxon>Bacteria</taxon>
        <taxon>Bacillati</taxon>
        <taxon>Cyanobacteriota</taxon>
        <taxon>Cyanophyceae</taxon>
        <taxon>Geitlerinematales</taxon>
        <taxon>Geitlerinemataceae</taxon>
        <taxon>Geitlerinema</taxon>
    </lineage>
</organism>
<comment type="caution">
    <text evidence="4">The sequence shown here is derived from an EMBL/GenBank/DDBJ whole genome shotgun (WGS) entry which is preliminary data.</text>
</comment>
<keyword evidence="5" id="KW-1185">Reference proteome</keyword>
<name>A0ABT7M186_9CYAN</name>
<dbReference type="PANTHER" id="PTHR43435:SF4">
    <property type="entry name" value="FGGY CARBOHYDRATE KINASE DOMAIN-CONTAINING PROTEIN"/>
    <property type="match status" value="1"/>
</dbReference>
<sequence>MAYTIGVDYGTNSVRALVVDCANGKEIGTHVFGYPSGHQGVIIDPKDPHLARQHPADYLAGLETSIREALKQAAQNDAQFAPEKVIGIGVDTTGSSPIPVDANGTPLALLPAFKDNPNALCWLWKDHTSVDEAQKITETALAHRPQYVAKCGNIYSSEWFWAKIWHCLNVDAGVFDAADSWVELSDYIPAVLAGVKNPRDIKRGVCAAGHKAMYCGEWGGLPDEEFLSMLDPRLGKLRGRLYDKAYDLNATAGTLCAEWAGKLGLPSGIVIAIGAFDVHLGCVGVGIREGVVVKAMGTSTCDCGIVSNSKKLADIPGICGIVDGSILPGFYGLEAGQSGGGRHFQMVRRGGLQRRRRIAWAAHGANGRAQTGAERVARAGLE</sequence>
<dbReference type="EMBL" id="JASVEJ010000039">
    <property type="protein sequence ID" value="MDL5057824.1"/>
    <property type="molecule type" value="Genomic_DNA"/>
</dbReference>
<proteinExistence type="predicted"/>
<gene>
    <name evidence="4" type="ORF">QQ055_10215</name>
</gene>
<evidence type="ECO:0000313" key="5">
    <source>
        <dbReference type="Proteomes" id="UP001230986"/>
    </source>
</evidence>
<accession>A0ABT7M186</accession>
<dbReference type="Gene3D" id="1.20.58.2240">
    <property type="match status" value="1"/>
</dbReference>
<reference evidence="4 5" key="1">
    <citation type="submission" date="2023-06" db="EMBL/GenBank/DDBJ databases">
        <title>Whole genome sequence of Oscillatoria calcuttensis NRMC-F 0142.</title>
        <authorList>
            <person name="Shakena Fathima T."/>
            <person name="Muralitharan G."/>
            <person name="Thajuddin N."/>
        </authorList>
    </citation>
    <scope>NUCLEOTIDE SEQUENCE [LARGE SCALE GENOMIC DNA]</scope>
    <source>
        <strain evidence="4 5">NRMC-F 0142</strain>
    </source>
</reference>
<dbReference type="Proteomes" id="UP001230986">
    <property type="component" value="Unassembled WGS sequence"/>
</dbReference>